<dbReference type="EMBL" id="MFAQ01000013">
    <property type="protein sequence ID" value="OGD83549.1"/>
    <property type="molecule type" value="Genomic_DNA"/>
</dbReference>
<proteinExistence type="inferred from homology"/>
<evidence type="ECO:0000256" key="5">
    <source>
        <dbReference type="ARBA" id="ARBA00022989"/>
    </source>
</evidence>
<name>A0A1F5FVB3_9BACT</name>
<evidence type="ECO:0000313" key="9">
    <source>
        <dbReference type="Proteomes" id="UP000179237"/>
    </source>
</evidence>
<dbReference type="GO" id="GO:0042158">
    <property type="term" value="P:lipoprotein biosynthetic process"/>
    <property type="evidence" value="ECO:0007669"/>
    <property type="project" value="InterPro"/>
</dbReference>
<evidence type="ECO:0000256" key="1">
    <source>
        <dbReference type="ARBA" id="ARBA00007150"/>
    </source>
</evidence>
<feature type="transmembrane region" description="Helical" evidence="7">
    <location>
        <begin position="87"/>
        <end position="104"/>
    </location>
</feature>
<evidence type="ECO:0000256" key="4">
    <source>
        <dbReference type="ARBA" id="ARBA00022692"/>
    </source>
</evidence>
<organism evidence="8 9">
    <name type="scientific">Candidatus Collierbacteria bacterium RIFOXYD1_FULL_40_9</name>
    <dbReference type="NCBI Taxonomy" id="1817731"/>
    <lineage>
        <taxon>Bacteria</taxon>
        <taxon>Candidatus Collieribacteriota</taxon>
    </lineage>
</organism>
<sequence length="246" mass="28462">MGEVISFSGLNIYTLGLFVALSFLWGSFVFLKKSAETHFEETAVLDMIVMAAFWGFLFARVGFVLFSSAQFVKHWGRVFMFTEYPGMNRWFALLGFLVAVFYSVRKKRGKIFDYLDVFTLGYFFGVSLMWVLLSLVNFSWQKVLLGFLGLVISTILWRVEKTYRFLDWYKGSKTYARTGFVFGVGTMMTGVLYIIELAITFEKNWQGYGLGTLLLVIGLALLYIRSGRMLEEDFVIIKKWKKVKIK</sequence>
<feature type="transmembrane region" description="Helical" evidence="7">
    <location>
        <begin position="111"/>
        <end position="133"/>
    </location>
</feature>
<evidence type="ECO:0000313" key="8">
    <source>
        <dbReference type="EMBL" id="OGD83549.1"/>
    </source>
</evidence>
<accession>A0A1F5FVB3</accession>
<evidence type="ECO:0000256" key="7">
    <source>
        <dbReference type="SAM" id="Phobius"/>
    </source>
</evidence>
<reference evidence="8 9" key="1">
    <citation type="journal article" date="2016" name="Nat. Commun.">
        <title>Thousands of microbial genomes shed light on interconnected biogeochemical processes in an aquifer system.</title>
        <authorList>
            <person name="Anantharaman K."/>
            <person name="Brown C.T."/>
            <person name="Hug L.A."/>
            <person name="Sharon I."/>
            <person name="Castelle C.J."/>
            <person name="Probst A.J."/>
            <person name="Thomas B.C."/>
            <person name="Singh A."/>
            <person name="Wilkins M.J."/>
            <person name="Karaoz U."/>
            <person name="Brodie E.L."/>
            <person name="Williams K.H."/>
            <person name="Hubbard S.S."/>
            <person name="Banfield J.F."/>
        </authorList>
    </citation>
    <scope>NUCLEOTIDE SEQUENCE [LARGE SCALE GENOMIC DNA]</scope>
</reference>
<evidence type="ECO:0000256" key="2">
    <source>
        <dbReference type="ARBA" id="ARBA00022475"/>
    </source>
</evidence>
<feature type="transmembrane region" description="Helical" evidence="7">
    <location>
        <begin position="205"/>
        <end position="224"/>
    </location>
</feature>
<keyword evidence="4 7" id="KW-0812">Transmembrane</keyword>
<dbReference type="PANTHER" id="PTHR30589:SF0">
    <property type="entry name" value="PHOSPHATIDYLGLYCEROL--PROLIPOPROTEIN DIACYLGLYCERYL TRANSFERASE"/>
    <property type="match status" value="1"/>
</dbReference>
<keyword evidence="5 7" id="KW-1133">Transmembrane helix</keyword>
<dbReference type="InterPro" id="IPR001640">
    <property type="entry name" value="Lgt"/>
</dbReference>
<feature type="transmembrane region" description="Helical" evidence="7">
    <location>
        <begin position="180"/>
        <end position="199"/>
    </location>
</feature>
<gene>
    <name evidence="8" type="ORF">A2572_00375</name>
</gene>
<evidence type="ECO:0000256" key="3">
    <source>
        <dbReference type="ARBA" id="ARBA00022679"/>
    </source>
</evidence>
<protein>
    <recommendedName>
        <fullName evidence="10">Prolipoprotein diacylglyceryl transferase</fullName>
    </recommendedName>
</protein>
<feature type="transmembrane region" description="Helical" evidence="7">
    <location>
        <begin position="139"/>
        <end position="159"/>
    </location>
</feature>
<dbReference type="Pfam" id="PF01790">
    <property type="entry name" value="LGT"/>
    <property type="match status" value="1"/>
</dbReference>
<evidence type="ECO:0008006" key="10">
    <source>
        <dbReference type="Google" id="ProtNLM"/>
    </source>
</evidence>
<keyword evidence="2" id="KW-1003">Cell membrane</keyword>
<dbReference type="PANTHER" id="PTHR30589">
    <property type="entry name" value="PROLIPOPROTEIN DIACYLGLYCERYL TRANSFERASE"/>
    <property type="match status" value="1"/>
</dbReference>
<feature type="transmembrane region" description="Helical" evidence="7">
    <location>
        <begin position="43"/>
        <end position="67"/>
    </location>
</feature>
<dbReference type="GO" id="GO:0005886">
    <property type="term" value="C:plasma membrane"/>
    <property type="evidence" value="ECO:0007669"/>
    <property type="project" value="InterPro"/>
</dbReference>
<keyword evidence="6 7" id="KW-0472">Membrane</keyword>
<dbReference type="AlphaFoldDB" id="A0A1F5FVB3"/>
<evidence type="ECO:0000256" key="6">
    <source>
        <dbReference type="ARBA" id="ARBA00023136"/>
    </source>
</evidence>
<keyword evidence="3" id="KW-0808">Transferase</keyword>
<feature type="transmembrane region" description="Helical" evidence="7">
    <location>
        <begin position="12"/>
        <end position="31"/>
    </location>
</feature>
<dbReference type="Proteomes" id="UP000179237">
    <property type="component" value="Unassembled WGS sequence"/>
</dbReference>
<dbReference type="GO" id="GO:0008961">
    <property type="term" value="F:phosphatidylglycerol-prolipoprotein diacylglyceryl transferase activity"/>
    <property type="evidence" value="ECO:0007669"/>
    <property type="project" value="InterPro"/>
</dbReference>
<comment type="similarity">
    <text evidence="1">Belongs to the Lgt family.</text>
</comment>
<comment type="caution">
    <text evidence="8">The sequence shown here is derived from an EMBL/GenBank/DDBJ whole genome shotgun (WGS) entry which is preliminary data.</text>
</comment>